<dbReference type="GO" id="GO:0051045">
    <property type="term" value="P:negative regulation of membrane protein ectodomain proteolysis"/>
    <property type="evidence" value="ECO:0007669"/>
    <property type="project" value="TreeGrafter"/>
</dbReference>
<dbReference type="Pfam" id="PF00965">
    <property type="entry name" value="TIMP"/>
    <property type="match status" value="1"/>
</dbReference>
<dbReference type="GO" id="GO:0031012">
    <property type="term" value="C:extracellular matrix"/>
    <property type="evidence" value="ECO:0007669"/>
    <property type="project" value="TreeGrafter"/>
</dbReference>
<evidence type="ECO:0000313" key="3">
    <source>
        <dbReference type="EMBL" id="PIO64430.1"/>
    </source>
</evidence>
<dbReference type="Proteomes" id="UP000230423">
    <property type="component" value="Unassembled WGS sequence"/>
</dbReference>
<evidence type="ECO:0000313" key="4">
    <source>
        <dbReference type="Proteomes" id="UP000230423"/>
    </source>
</evidence>
<evidence type="ECO:0000256" key="1">
    <source>
        <dbReference type="ARBA" id="ARBA00004613"/>
    </source>
</evidence>
<protein>
    <recommendedName>
        <fullName evidence="5">NTR domain-containing protein</fullName>
    </recommendedName>
</protein>
<gene>
    <name evidence="3" type="ORF">TELCIR_13941</name>
</gene>
<dbReference type="GO" id="GO:0002020">
    <property type="term" value="F:protease binding"/>
    <property type="evidence" value="ECO:0007669"/>
    <property type="project" value="TreeGrafter"/>
</dbReference>
<dbReference type="Gene3D" id="2.40.50.120">
    <property type="match status" value="1"/>
</dbReference>
<evidence type="ECO:0000256" key="2">
    <source>
        <dbReference type="ARBA" id="ARBA00022525"/>
    </source>
</evidence>
<dbReference type="PANTHER" id="PTHR11844:SF25">
    <property type="entry name" value="NTR DOMAIN-CONTAINING PROTEIN"/>
    <property type="match status" value="1"/>
</dbReference>
<keyword evidence="4" id="KW-1185">Reference proteome</keyword>
<dbReference type="GO" id="GO:0005615">
    <property type="term" value="C:extracellular space"/>
    <property type="evidence" value="ECO:0007669"/>
    <property type="project" value="TreeGrafter"/>
</dbReference>
<sequence length="105" mass="11852">MFRFLNTLEGIYIQVDLLVVIWHQLNPSNTTELSNEIYTATQSAACGIVLKIGTEYLLGGRLDAEDGRLYSNLCGLHREWSRVSTADRAALANYTCNETLTENFY</sequence>
<name>A0A2G9U4J8_TELCI</name>
<dbReference type="OrthoDB" id="5875433at2759"/>
<dbReference type="AlphaFoldDB" id="A0A2G9U4J8"/>
<dbReference type="InterPro" id="IPR008993">
    <property type="entry name" value="TIMP-like_OB-fold"/>
</dbReference>
<dbReference type="EMBL" id="KZ349917">
    <property type="protein sequence ID" value="PIO64430.1"/>
    <property type="molecule type" value="Genomic_DNA"/>
</dbReference>
<evidence type="ECO:0008006" key="5">
    <source>
        <dbReference type="Google" id="ProtNLM"/>
    </source>
</evidence>
<dbReference type="GO" id="GO:0008191">
    <property type="term" value="F:metalloendopeptidase inhibitor activity"/>
    <property type="evidence" value="ECO:0007669"/>
    <property type="project" value="InterPro"/>
</dbReference>
<accession>A0A2G9U4J8</accession>
<keyword evidence="2" id="KW-0964">Secreted</keyword>
<comment type="subcellular location">
    <subcellularLocation>
        <location evidence="1">Secreted</location>
    </subcellularLocation>
</comment>
<reference evidence="3 4" key="1">
    <citation type="submission" date="2015-09" db="EMBL/GenBank/DDBJ databases">
        <title>Draft genome of the parasitic nematode Teladorsagia circumcincta isolate WARC Sus (inbred).</title>
        <authorList>
            <person name="Mitreva M."/>
        </authorList>
    </citation>
    <scope>NUCLEOTIDE SEQUENCE [LARGE SCALE GENOMIC DNA]</scope>
    <source>
        <strain evidence="3 4">S</strain>
    </source>
</reference>
<organism evidence="3 4">
    <name type="scientific">Teladorsagia circumcincta</name>
    <name type="common">Brown stomach worm</name>
    <name type="synonym">Ostertagia circumcincta</name>
    <dbReference type="NCBI Taxonomy" id="45464"/>
    <lineage>
        <taxon>Eukaryota</taxon>
        <taxon>Metazoa</taxon>
        <taxon>Ecdysozoa</taxon>
        <taxon>Nematoda</taxon>
        <taxon>Chromadorea</taxon>
        <taxon>Rhabditida</taxon>
        <taxon>Rhabditina</taxon>
        <taxon>Rhabditomorpha</taxon>
        <taxon>Strongyloidea</taxon>
        <taxon>Trichostrongylidae</taxon>
        <taxon>Teladorsagia</taxon>
    </lineage>
</organism>
<dbReference type="PANTHER" id="PTHR11844">
    <property type="entry name" value="METALLOPROTEASE INHIBITOR"/>
    <property type="match status" value="1"/>
</dbReference>
<proteinExistence type="predicted"/>
<dbReference type="InterPro" id="IPR001820">
    <property type="entry name" value="TIMP"/>
</dbReference>
<dbReference type="SUPFAM" id="SSF50242">
    <property type="entry name" value="TIMP-like"/>
    <property type="match status" value="1"/>
</dbReference>